<feature type="domain" description="Rho termination factor-like N-terminal" evidence="2">
    <location>
        <begin position="60"/>
        <end position="85"/>
    </location>
</feature>
<dbReference type="Proteomes" id="UP000443843">
    <property type="component" value="Unassembled WGS sequence"/>
</dbReference>
<evidence type="ECO:0000256" key="1">
    <source>
        <dbReference type="SAM" id="MobiDB-lite"/>
    </source>
</evidence>
<reference evidence="3 4" key="1">
    <citation type="submission" date="2019-11" db="EMBL/GenBank/DDBJ databases">
        <title>Pseudooceanicola pacifica sp. nov., isolated from deep-sea sediment of the Pacific Ocean.</title>
        <authorList>
            <person name="Lyu L."/>
        </authorList>
    </citation>
    <scope>NUCLEOTIDE SEQUENCE [LARGE SCALE GENOMIC DNA]</scope>
    <source>
        <strain evidence="3 4">216_PA32_1</strain>
    </source>
</reference>
<organism evidence="3 4">
    <name type="scientific">Pseudooceanicola pacificus</name>
    <dbReference type="NCBI Taxonomy" id="2676438"/>
    <lineage>
        <taxon>Bacteria</taxon>
        <taxon>Pseudomonadati</taxon>
        <taxon>Pseudomonadota</taxon>
        <taxon>Alphaproteobacteria</taxon>
        <taxon>Rhodobacterales</taxon>
        <taxon>Paracoccaceae</taxon>
        <taxon>Pseudooceanicola</taxon>
    </lineage>
</organism>
<dbReference type="GO" id="GO:0006353">
    <property type="term" value="P:DNA-templated transcription termination"/>
    <property type="evidence" value="ECO:0007669"/>
    <property type="project" value="InterPro"/>
</dbReference>
<keyword evidence="4" id="KW-1185">Reference proteome</keyword>
<dbReference type="Pfam" id="PF23855">
    <property type="entry name" value="DUF7218"/>
    <property type="match status" value="1"/>
</dbReference>
<dbReference type="InterPro" id="IPR055642">
    <property type="entry name" value="DUF7218"/>
</dbReference>
<protein>
    <submittedName>
        <fullName evidence="3">Rho termination factor</fullName>
    </submittedName>
</protein>
<evidence type="ECO:0000259" key="2">
    <source>
        <dbReference type="Pfam" id="PF07498"/>
    </source>
</evidence>
<comment type="caution">
    <text evidence="3">The sequence shown here is derived from an EMBL/GenBank/DDBJ whole genome shotgun (WGS) entry which is preliminary data.</text>
</comment>
<dbReference type="InterPro" id="IPR011112">
    <property type="entry name" value="Rho-like_N"/>
</dbReference>
<evidence type="ECO:0000313" key="3">
    <source>
        <dbReference type="EMBL" id="MWB79531.1"/>
    </source>
</evidence>
<accession>A0A844W9B2</accession>
<feature type="region of interest" description="Disordered" evidence="1">
    <location>
        <begin position="1"/>
        <end position="55"/>
    </location>
</feature>
<evidence type="ECO:0000313" key="4">
    <source>
        <dbReference type="Proteomes" id="UP000443843"/>
    </source>
</evidence>
<gene>
    <name evidence="3" type="ORF">GLS40_15970</name>
</gene>
<name>A0A844W9B2_9RHOB</name>
<sequence length="87" mass="9939">MARRQHDPGIKDPETYEALRDKGYSREKAARIANAQANPDMHPSRKGGRQPPYEDWTKDALYERARELEIEGRSGMTKAELIDALRG</sequence>
<feature type="compositionally biased region" description="Basic and acidic residues" evidence="1">
    <location>
        <begin position="1"/>
        <end position="30"/>
    </location>
</feature>
<dbReference type="EMBL" id="WNXQ01000012">
    <property type="protein sequence ID" value="MWB79531.1"/>
    <property type="molecule type" value="Genomic_DNA"/>
</dbReference>
<dbReference type="RefSeq" id="WP_160383658.1">
    <property type="nucleotide sequence ID" value="NZ_WNXQ01000012.1"/>
</dbReference>
<proteinExistence type="predicted"/>
<dbReference type="AlphaFoldDB" id="A0A844W9B2"/>
<dbReference type="Pfam" id="PF07498">
    <property type="entry name" value="Rho_N"/>
    <property type="match status" value="1"/>
</dbReference>